<proteinExistence type="predicted"/>
<dbReference type="EMBL" id="CM042010">
    <property type="protein sequence ID" value="KAI3781960.1"/>
    <property type="molecule type" value="Genomic_DNA"/>
</dbReference>
<accession>A0ACB9GFV8</accession>
<keyword evidence="2" id="KW-1185">Reference proteome</keyword>
<evidence type="ECO:0000313" key="2">
    <source>
        <dbReference type="Proteomes" id="UP001055811"/>
    </source>
</evidence>
<sequence>MPPLHLNSSLITFRSPSFTESTIPLHSSSYIQFVSDLELKPMATLEVKLIQAHALTNKDLIGKSDPFGKLYIGPERSKTQTSKIIDNDLNPIWNEHFEFVVEDTSTQHLTVEIYDDDGLQAAELIGCAQVKLNELEPGKVKDEWLTLVENLETPKEDENQGKVRVELLYCPNGVKEMFLKDDGENADVVDKKKRLVIRGVLSVTVISAEDLPPADLSGKADPFVVLTMKKTLAKHKTSVVNQNLNPTWNETFDFVVEDGLRDMLIANIWDHDTFGKDYMGKCILTLTRVLLEGEYEDSFQVESPKSGKLNLNLKWSAQPIQRKS</sequence>
<reference evidence="2" key="1">
    <citation type="journal article" date="2022" name="Mol. Ecol. Resour.">
        <title>The genomes of chicory, endive, great burdock and yacon provide insights into Asteraceae palaeo-polyploidization history and plant inulin production.</title>
        <authorList>
            <person name="Fan W."/>
            <person name="Wang S."/>
            <person name="Wang H."/>
            <person name="Wang A."/>
            <person name="Jiang F."/>
            <person name="Liu H."/>
            <person name="Zhao H."/>
            <person name="Xu D."/>
            <person name="Zhang Y."/>
        </authorList>
    </citation>
    <scope>NUCLEOTIDE SEQUENCE [LARGE SCALE GENOMIC DNA]</scope>
    <source>
        <strain evidence="2">cv. Punajuju</strain>
    </source>
</reference>
<evidence type="ECO:0000313" key="1">
    <source>
        <dbReference type="EMBL" id="KAI3781960.1"/>
    </source>
</evidence>
<protein>
    <submittedName>
        <fullName evidence="1">Uncharacterized protein</fullName>
    </submittedName>
</protein>
<reference evidence="1 2" key="2">
    <citation type="journal article" date="2022" name="Mol. Ecol. Resour.">
        <title>The genomes of chicory, endive, great burdock and yacon provide insights into Asteraceae paleo-polyploidization history and plant inulin production.</title>
        <authorList>
            <person name="Fan W."/>
            <person name="Wang S."/>
            <person name="Wang H."/>
            <person name="Wang A."/>
            <person name="Jiang F."/>
            <person name="Liu H."/>
            <person name="Zhao H."/>
            <person name="Xu D."/>
            <person name="Zhang Y."/>
        </authorList>
    </citation>
    <scope>NUCLEOTIDE SEQUENCE [LARGE SCALE GENOMIC DNA]</scope>
    <source>
        <strain evidence="2">cv. Punajuju</strain>
        <tissue evidence="1">Leaves</tissue>
    </source>
</reference>
<gene>
    <name evidence="1" type="ORF">L2E82_11988</name>
</gene>
<organism evidence="1 2">
    <name type="scientific">Cichorium intybus</name>
    <name type="common">Chicory</name>
    <dbReference type="NCBI Taxonomy" id="13427"/>
    <lineage>
        <taxon>Eukaryota</taxon>
        <taxon>Viridiplantae</taxon>
        <taxon>Streptophyta</taxon>
        <taxon>Embryophyta</taxon>
        <taxon>Tracheophyta</taxon>
        <taxon>Spermatophyta</taxon>
        <taxon>Magnoliopsida</taxon>
        <taxon>eudicotyledons</taxon>
        <taxon>Gunneridae</taxon>
        <taxon>Pentapetalae</taxon>
        <taxon>asterids</taxon>
        <taxon>campanulids</taxon>
        <taxon>Asterales</taxon>
        <taxon>Asteraceae</taxon>
        <taxon>Cichorioideae</taxon>
        <taxon>Cichorieae</taxon>
        <taxon>Cichoriinae</taxon>
        <taxon>Cichorium</taxon>
    </lineage>
</organism>
<name>A0ACB9GFV8_CICIN</name>
<dbReference type="Proteomes" id="UP001055811">
    <property type="component" value="Linkage Group LG02"/>
</dbReference>
<comment type="caution">
    <text evidence="1">The sequence shown here is derived from an EMBL/GenBank/DDBJ whole genome shotgun (WGS) entry which is preliminary data.</text>
</comment>